<dbReference type="InterPro" id="IPR015421">
    <property type="entry name" value="PyrdxlP-dep_Trfase_major"/>
</dbReference>
<dbReference type="GO" id="GO:0030170">
    <property type="term" value="F:pyridoxal phosphate binding"/>
    <property type="evidence" value="ECO:0007669"/>
    <property type="project" value="InterPro"/>
</dbReference>
<protein>
    <recommendedName>
        <fullName evidence="6">Cystathionine gamma-synthase</fullName>
    </recommendedName>
</protein>
<dbReference type="RefSeq" id="WP_026849677.1">
    <property type="nucleotide sequence ID" value="NZ_CP011454.1"/>
</dbReference>
<dbReference type="PIRSF" id="PIRSF001434">
    <property type="entry name" value="CGS"/>
    <property type="match status" value="1"/>
</dbReference>
<dbReference type="OrthoDB" id="9790858at2"/>
<accession>A0A143BL27</accession>
<reference evidence="4 5" key="2">
    <citation type="journal article" date="2016" name="Environ. Microbiol. Rep.">
        <title>Metagenomic evidence for the presence of phototrophic Gemmatimonadetes bacteria in diverse environments.</title>
        <authorList>
            <person name="Zeng Y."/>
            <person name="Baumbach J."/>
            <person name="Barbosa E.G."/>
            <person name="Azevedo V."/>
            <person name="Zhang C."/>
            <person name="Koblizek M."/>
        </authorList>
    </citation>
    <scope>NUCLEOTIDE SEQUENCE [LARGE SCALE GENOMIC DNA]</scope>
    <source>
        <strain evidence="4 5">AP64</strain>
    </source>
</reference>
<proteinExistence type="inferred from homology"/>
<dbReference type="KEGG" id="gph:GEMMAAP_11275"/>
<dbReference type="STRING" id="1379270.GEMMAAP_11275"/>
<sequence length="324" mass="34583">MPHLLHRRLADLEGAESALVLASGRAAVACTALALLRPGDHLLSSMWLRPETRHFFAQELPALGVEVSYVDPRETRGWRRGLSRTTRALFVESPVLESGRLLDLRPPRTLTQELGLALIVDATAASPVNFTPIAHGVDIVLHDATLFLDGHGQGEAGVVAGTEGLVEEVRLKMETWGALPHPLARVQLDNGLATLEVRVQRQNSTAQQLAEWAEGYPDVSAVLYAGLASHPDRSAFEEWFKGAGATVHLRLREQLHADIAPDVPQIAAHASALLAGAPGARNVITHIAPGGDAGWLRVHVGLESVDTIIAALVSAISAPSPFSS</sequence>
<name>A0A143BL27_9BACT</name>
<evidence type="ECO:0000313" key="4">
    <source>
        <dbReference type="EMBL" id="AMW05232.1"/>
    </source>
</evidence>
<comment type="cofactor">
    <cofactor evidence="1 3">
        <name>pyridoxal 5'-phosphate</name>
        <dbReference type="ChEBI" id="CHEBI:597326"/>
    </cofactor>
</comment>
<evidence type="ECO:0008006" key="6">
    <source>
        <dbReference type="Google" id="ProtNLM"/>
    </source>
</evidence>
<dbReference type="Pfam" id="PF01053">
    <property type="entry name" value="Cys_Met_Meta_PP"/>
    <property type="match status" value="1"/>
</dbReference>
<dbReference type="InterPro" id="IPR000277">
    <property type="entry name" value="Cys/Met-Metab_PyrdxlP-dep_enz"/>
</dbReference>
<dbReference type="GO" id="GO:0005737">
    <property type="term" value="C:cytoplasm"/>
    <property type="evidence" value="ECO:0007669"/>
    <property type="project" value="TreeGrafter"/>
</dbReference>
<evidence type="ECO:0000256" key="1">
    <source>
        <dbReference type="ARBA" id="ARBA00001933"/>
    </source>
</evidence>
<gene>
    <name evidence="4" type="ORF">GEMMAAP_11275</name>
</gene>
<evidence type="ECO:0000313" key="5">
    <source>
        <dbReference type="Proteomes" id="UP000076404"/>
    </source>
</evidence>
<dbReference type="GO" id="GO:0016846">
    <property type="term" value="F:carbon-sulfur lyase activity"/>
    <property type="evidence" value="ECO:0007669"/>
    <property type="project" value="TreeGrafter"/>
</dbReference>
<dbReference type="PANTHER" id="PTHR11808:SF80">
    <property type="entry name" value="CYSTATHIONINE GAMMA-LYASE"/>
    <property type="match status" value="1"/>
</dbReference>
<dbReference type="PANTHER" id="PTHR11808">
    <property type="entry name" value="TRANS-SULFURATION ENZYME FAMILY MEMBER"/>
    <property type="match status" value="1"/>
</dbReference>
<dbReference type="Gene3D" id="3.90.1150.10">
    <property type="entry name" value="Aspartate Aminotransferase, domain 1"/>
    <property type="match status" value="1"/>
</dbReference>
<evidence type="ECO:0000256" key="3">
    <source>
        <dbReference type="RuleBase" id="RU362118"/>
    </source>
</evidence>
<organism evidence="4 5">
    <name type="scientific">Gemmatimonas phototrophica</name>
    <dbReference type="NCBI Taxonomy" id="1379270"/>
    <lineage>
        <taxon>Bacteria</taxon>
        <taxon>Pseudomonadati</taxon>
        <taxon>Gemmatimonadota</taxon>
        <taxon>Gemmatimonadia</taxon>
        <taxon>Gemmatimonadales</taxon>
        <taxon>Gemmatimonadaceae</taxon>
        <taxon>Gemmatimonas</taxon>
    </lineage>
</organism>
<dbReference type="InterPro" id="IPR015424">
    <property type="entry name" value="PyrdxlP-dep_Trfase"/>
</dbReference>
<comment type="similarity">
    <text evidence="3">Belongs to the trans-sulfuration enzymes family.</text>
</comment>
<dbReference type="EMBL" id="CP011454">
    <property type="protein sequence ID" value="AMW05232.1"/>
    <property type="molecule type" value="Genomic_DNA"/>
</dbReference>
<keyword evidence="2 3" id="KW-0663">Pyridoxal phosphate</keyword>
<dbReference type="AlphaFoldDB" id="A0A143BL27"/>
<dbReference type="GO" id="GO:0019346">
    <property type="term" value="P:transsulfuration"/>
    <property type="evidence" value="ECO:0007669"/>
    <property type="project" value="InterPro"/>
</dbReference>
<evidence type="ECO:0000256" key="2">
    <source>
        <dbReference type="ARBA" id="ARBA00022898"/>
    </source>
</evidence>
<dbReference type="SUPFAM" id="SSF53383">
    <property type="entry name" value="PLP-dependent transferases"/>
    <property type="match status" value="1"/>
</dbReference>
<dbReference type="Gene3D" id="3.40.640.10">
    <property type="entry name" value="Type I PLP-dependent aspartate aminotransferase-like (Major domain)"/>
    <property type="match status" value="1"/>
</dbReference>
<dbReference type="Proteomes" id="UP000076404">
    <property type="component" value="Chromosome"/>
</dbReference>
<reference evidence="4 5" key="1">
    <citation type="journal article" date="2014" name="Proc. Natl. Acad. Sci. U.S.A.">
        <title>Functional type 2 photosynthetic reaction centers found in the rare bacterial phylum Gemmatimonadetes.</title>
        <authorList>
            <person name="Zeng Y."/>
            <person name="Feng F."/>
            <person name="Medova H."/>
            <person name="Dean J."/>
            <person name="Koblizek M."/>
        </authorList>
    </citation>
    <scope>NUCLEOTIDE SEQUENCE [LARGE SCALE GENOMIC DNA]</scope>
    <source>
        <strain evidence="4 5">AP64</strain>
    </source>
</reference>
<dbReference type="eggNOG" id="COG0626">
    <property type="taxonomic scope" value="Bacteria"/>
</dbReference>
<keyword evidence="5" id="KW-1185">Reference proteome</keyword>
<dbReference type="InterPro" id="IPR015422">
    <property type="entry name" value="PyrdxlP-dep_Trfase_small"/>
</dbReference>